<keyword evidence="2" id="KW-1185">Reference proteome</keyword>
<gene>
    <name evidence="1" type="ORF">T4D_11194</name>
</gene>
<accession>A0A0V1FV29</accession>
<dbReference type="Proteomes" id="UP000054995">
    <property type="component" value="Unassembled WGS sequence"/>
</dbReference>
<reference evidence="1 2" key="1">
    <citation type="submission" date="2015-01" db="EMBL/GenBank/DDBJ databases">
        <title>Evolution of Trichinella species and genotypes.</title>
        <authorList>
            <person name="Korhonen P.K."/>
            <person name="Edoardo P."/>
            <person name="Giuseppe L.R."/>
            <person name="Gasser R.B."/>
        </authorList>
    </citation>
    <scope>NUCLEOTIDE SEQUENCE [LARGE SCALE GENOMIC DNA]</scope>
    <source>
        <strain evidence="1">ISS470</strain>
    </source>
</reference>
<evidence type="ECO:0000313" key="1">
    <source>
        <dbReference type="EMBL" id="KRY89869.1"/>
    </source>
</evidence>
<sequence>MRTKKIAICATFYQWSITRQLAIIVIGDSQKPAYIGNLSTFYRQKKTNKRNGDVLFTPFLNYCHANGCQYSLLAAHFDDLATMADNTDCKTY</sequence>
<dbReference type="OrthoDB" id="10269693at2759"/>
<organism evidence="1 2">
    <name type="scientific">Trichinella pseudospiralis</name>
    <name type="common">Parasitic roundworm</name>
    <dbReference type="NCBI Taxonomy" id="6337"/>
    <lineage>
        <taxon>Eukaryota</taxon>
        <taxon>Metazoa</taxon>
        <taxon>Ecdysozoa</taxon>
        <taxon>Nematoda</taxon>
        <taxon>Enoplea</taxon>
        <taxon>Dorylaimia</taxon>
        <taxon>Trichinellida</taxon>
        <taxon>Trichinellidae</taxon>
        <taxon>Trichinella</taxon>
    </lineage>
</organism>
<dbReference type="EMBL" id="JYDT01000027">
    <property type="protein sequence ID" value="KRY89869.1"/>
    <property type="molecule type" value="Genomic_DNA"/>
</dbReference>
<comment type="caution">
    <text evidence="1">The sequence shown here is derived from an EMBL/GenBank/DDBJ whole genome shotgun (WGS) entry which is preliminary data.</text>
</comment>
<proteinExistence type="predicted"/>
<name>A0A0V1FV29_TRIPS</name>
<protein>
    <submittedName>
        <fullName evidence="1">Uncharacterized protein</fullName>
    </submittedName>
</protein>
<evidence type="ECO:0000313" key="2">
    <source>
        <dbReference type="Proteomes" id="UP000054995"/>
    </source>
</evidence>